<evidence type="ECO:0000313" key="12">
    <source>
        <dbReference type="Proteomes" id="UP000823046"/>
    </source>
</evidence>
<comment type="caution">
    <text evidence="11">The sequence shown here is derived from an EMBL/GenBank/DDBJ whole genome shotgun (WGS) entry which is preliminary data.</text>
</comment>
<evidence type="ECO:0000256" key="3">
    <source>
        <dbReference type="ARBA" id="ARBA00009184"/>
    </source>
</evidence>
<dbReference type="InterPro" id="IPR004469">
    <property type="entry name" value="PSP"/>
</dbReference>
<dbReference type="InterPro" id="IPR050582">
    <property type="entry name" value="HAD-like_SerB"/>
</dbReference>
<accession>A0ABQ7JBA7</accession>
<evidence type="ECO:0000256" key="5">
    <source>
        <dbReference type="ARBA" id="ARBA00022605"/>
    </source>
</evidence>
<keyword evidence="6" id="KW-0479">Metal-binding</keyword>
<evidence type="ECO:0000256" key="1">
    <source>
        <dbReference type="ARBA" id="ARBA00001946"/>
    </source>
</evidence>
<evidence type="ECO:0000256" key="7">
    <source>
        <dbReference type="ARBA" id="ARBA00022801"/>
    </source>
</evidence>
<dbReference type="NCBIfam" id="TIGR01488">
    <property type="entry name" value="HAD-SF-IB"/>
    <property type="match status" value="1"/>
</dbReference>
<organism evidence="11 12">
    <name type="scientific">Cardiosporidium cionae</name>
    <dbReference type="NCBI Taxonomy" id="476202"/>
    <lineage>
        <taxon>Eukaryota</taxon>
        <taxon>Sar</taxon>
        <taxon>Alveolata</taxon>
        <taxon>Apicomplexa</taxon>
        <taxon>Aconoidasida</taxon>
        <taxon>Nephromycida</taxon>
        <taxon>Cardiosporidium</taxon>
    </lineage>
</organism>
<name>A0ABQ7JBA7_9APIC</name>
<dbReference type="PANTHER" id="PTHR43344">
    <property type="entry name" value="PHOSPHOSERINE PHOSPHATASE"/>
    <property type="match status" value="1"/>
</dbReference>
<keyword evidence="9" id="KW-0718">Serine biosynthesis</keyword>
<evidence type="ECO:0000256" key="4">
    <source>
        <dbReference type="ARBA" id="ARBA00012640"/>
    </source>
</evidence>
<dbReference type="Pfam" id="PF00702">
    <property type="entry name" value="Hydrolase"/>
    <property type="match status" value="1"/>
</dbReference>
<dbReference type="PANTHER" id="PTHR43344:SF2">
    <property type="entry name" value="PHOSPHOSERINE PHOSPHATASE"/>
    <property type="match status" value="1"/>
</dbReference>
<comment type="cofactor">
    <cofactor evidence="1">
        <name>Mg(2+)</name>
        <dbReference type="ChEBI" id="CHEBI:18420"/>
    </cofactor>
</comment>
<proteinExistence type="inferred from homology"/>
<dbReference type="EMBL" id="JADAQX010000202">
    <property type="protein sequence ID" value="KAF8821274.1"/>
    <property type="molecule type" value="Genomic_DNA"/>
</dbReference>
<keyword evidence="5" id="KW-0028">Amino-acid biosynthesis</keyword>
<evidence type="ECO:0000256" key="2">
    <source>
        <dbReference type="ARBA" id="ARBA00005135"/>
    </source>
</evidence>
<evidence type="ECO:0000256" key="9">
    <source>
        <dbReference type="ARBA" id="ARBA00023299"/>
    </source>
</evidence>
<comment type="pathway">
    <text evidence="2">Amino-acid biosynthesis; L-serine biosynthesis; L-serine from 3-phospho-D-glycerate: step 3/3.</text>
</comment>
<keyword evidence="8" id="KW-0460">Magnesium</keyword>
<dbReference type="SUPFAM" id="SSF56784">
    <property type="entry name" value="HAD-like"/>
    <property type="match status" value="1"/>
</dbReference>
<evidence type="ECO:0000313" key="11">
    <source>
        <dbReference type="EMBL" id="KAF8821274.1"/>
    </source>
</evidence>
<feature type="non-terminal residue" evidence="11">
    <location>
        <position position="1"/>
    </location>
</feature>
<dbReference type="EC" id="3.1.3.3" evidence="4"/>
<evidence type="ECO:0000256" key="8">
    <source>
        <dbReference type="ARBA" id="ARBA00022842"/>
    </source>
</evidence>
<reference evidence="11 12" key="1">
    <citation type="journal article" date="2020" name="bioRxiv">
        <title>Metabolic contributions of an alphaproteobacterial endosymbiont in the apicomplexan Cardiosporidium cionae.</title>
        <authorList>
            <person name="Hunter E.S."/>
            <person name="Paight C.J."/>
            <person name="Lane C.E."/>
        </authorList>
    </citation>
    <scope>NUCLEOTIDE SEQUENCE [LARGE SCALE GENOMIC DNA]</scope>
    <source>
        <strain evidence="11">ESH_2018</strain>
    </source>
</reference>
<comment type="similarity">
    <text evidence="3">Belongs to the HAD-like hydrolase superfamily. SerB family.</text>
</comment>
<keyword evidence="12" id="KW-1185">Reference proteome</keyword>
<evidence type="ECO:0000256" key="6">
    <source>
        <dbReference type="ARBA" id="ARBA00022723"/>
    </source>
</evidence>
<dbReference type="NCBIfam" id="TIGR00338">
    <property type="entry name" value="serB"/>
    <property type="match status" value="1"/>
</dbReference>
<protein>
    <recommendedName>
        <fullName evidence="4">phosphoserine phosphatase</fullName>
        <ecNumber evidence="4">3.1.3.3</ecNumber>
    </recommendedName>
    <alternativeName>
        <fullName evidence="10">O-phosphoserine phosphohydrolase</fullName>
    </alternativeName>
</protein>
<keyword evidence="7" id="KW-0378">Hydrolase</keyword>
<dbReference type="Proteomes" id="UP000823046">
    <property type="component" value="Unassembled WGS sequence"/>
</dbReference>
<gene>
    <name evidence="11" type="ORF">IE077_002239</name>
</gene>
<sequence>TPNASSNILHNLPFEASFNSYISSEALPPIHTIDYIVVLMQNPRISPNCLIKLFEILASSEININSFDRLSYDGFRALQLNIRIPFDFTAMEDLKSKLFQCGAEFGADIALQKDDILCFCRRLVVFDMDSTLIQQEVIDELARCAGKMDEIAEITNQAMLGQLEFTESITRRVAMLEGVASEASFSKVQNTLELTPGALHLCKILRFLGYRLAVVSGGFTYFAREIKRKLGLHHAFANSLDINEEGNLTGKLVGPIVTPQRKASLLRMLADIYECSVEQV</sequence>
<dbReference type="InterPro" id="IPR023214">
    <property type="entry name" value="HAD_sf"/>
</dbReference>
<evidence type="ECO:0000256" key="10">
    <source>
        <dbReference type="ARBA" id="ARBA00031693"/>
    </source>
</evidence>
<dbReference type="InterPro" id="IPR036412">
    <property type="entry name" value="HAD-like_sf"/>
</dbReference>
<dbReference type="Gene3D" id="3.40.50.1000">
    <property type="entry name" value="HAD superfamily/HAD-like"/>
    <property type="match status" value="1"/>
</dbReference>